<accession>A0ABW3ZYG2</accession>
<comment type="similarity">
    <text evidence="1">Belongs to the initiator RepB protein family.</text>
</comment>
<evidence type="ECO:0000313" key="3">
    <source>
        <dbReference type="EMBL" id="MFD1363401.1"/>
    </source>
</evidence>
<organism evidence="3 4">
    <name type="scientific">Lentibacillus salinarum</name>
    <dbReference type="NCBI Taxonomy" id="446820"/>
    <lineage>
        <taxon>Bacteria</taxon>
        <taxon>Bacillati</taxon>
        <taxon>Bacillota</taxon>
        <taxon>Bacilli</taxon>
        <taxon>Bacillales</taxon>
        <taxon>Bacillaceae</taxon>
        <taxon>Lentibacillus</taxon>
    </lineage>
</organism>
<sequence>MTNSKEKNTEKKMQIYQSNDLVEAIYEDELTATEHKIIRYAAGKVSKSPESFPDVSFTISEFIKVAGISGNDYHAKVEKIMDELTKKNIMIKTELQSGWFPWFKGIVYEDDMVHIQFNDVIEPYLMNAETLKLYP</sequence>
<evidence type="ECO:0000256" key="1">
    <source>
        <dbReference type="ARBA" id="ARBA00038283"/>
    </source>
</evidence>
<reference evidence="4" key="1">
    <citation type="journal article" date="2019" name="Int. J. Syst. Evol. Microbiol.">
        <title>The Global Catalogue of Microorganisms (GCM) 10K type strain sequencing project: providing services to taxonomists for standard genome sequencing and annotation.</title>
        <authorList>
            <consortium name="The Broad Institute Genomics Platform"/>
            <consortium name="The Broad Institute Genome Sequencing Center for Infectious Disease"/>
            <person name="Wu L."/>
            <person name="Ma J."/>
        </authorList>
    </citation>
    <scope>NUCLEOTIDE SEQUENCE [LARGE SCALE GENOMIC DNA]</scope>
    <source>
        <strain evidence="4">CCUG 54822</strain>
    </source>
</reference>
<dbReference type="InterPro" id="IPR036388">
    <property type="entry name" value="WH-like_DNA-bd_sf"/>
</dbReference>
<dbReference type="RefSeq" id="WP_382402652.1">
    <property type="nucleotide sequence ID" value="NZ_JBHTNH010000057.1"/>
</dbReference>
<gene>
    <name evidence="3" type="ORF">ACFQ4A_17485</name>
</gene>
<proteinExistence type="inferred from homology"/>
<dbReference type="Proteomes" id="UP001597178">
    <property type="component" value="Unassembled WGS sequence"/>
</dbReference>
<evidence type="ECO:0000313" key="4">
    <source>
        <dbReference type="Proteomes" id="UP001597178"/>
    </source>
</evidence>
<keyword evidence="4" id="KW-1185">Reference proteome</keyword>
<dbReference type="Gene3D" id="1.10.10.10">
    <property type="entry name" value="Winged helix-like DNA-binding domain superfamily/Winged helix DNA-binding domain"/>
    <property type="match status" value="1"/>
</dbReference>
<name>A0ABW3ZYG2_9BACI</name>
<dbReference type="Pfam" id="PF01051">
    <property type="entry name" value="Rep3_N"/>
    <property type="match status" value="1"/>
</dbReference>
<dbReference type="SUPFAM" id="SSF46785">
    <property type="entry name" value="Winged helix' DNA-binding domain"/>
    <property type="match status" value="1"/>
</dbReference>
<dbReference type="EMBL" id="JBHTNH010000057">
    <property type="protein sequence ID" value="MFD1363401.1"/>
    <property type="molecule type" value="Genomic_DNA"/>
</dbReference>
<protein>
    <submittedName>
        <fullName evidence="3">Replication initiation protein</fullName>
    </submittedName>
</protein>
<feature type="domain" description="Initiator Rep protein WH1" evidence="2">
    <location>
        <begin position="15"/>
        <end position="128"/>
    </location>
</feature>
<comment type="caution">
    <text evidence="3">The sequence shown here is derived from an EMBL/GenBank/DDBJ whole genome shotgun (WGS) entry which is preliminary data.</text>
</comment>
<evidence type="ECO:0000259" key="2">
    <source>
        <dbReference type="Pfam" id="PF01051"/>
    </source>
</evidence>
<dbReference type="InterPro" id="IPR036390">
    <property type="entry name" value="WH_DNA-bd_sf"/>
</dbReference>
<dbReference type="InterPro" id="IPR000525">
    <property type="entry name" value="Initiator_Rep_WH1"/>
</dbReference>